<dbReference type="Pfam" id="PF03492">
    <property type="entry name" value="Methyltransf_7"/>
    <property type="match status" value="2"/>
</dbReference>
<dbReference type="InterPro" id="IPR029063">
    <property type="entry name" value="SAM-dependent_MTases_sf"/>
</dbReference>
<protein>
    <submittedName>
        <fullName evidence="6">S-adenosyl-L-methionine-dependent methyltransferases superfamily protein</fullName>
    </submittedName>
</protein>
<name>A0A7J0HDV6_9ERIC</name>
<keyword evidence="3 6" id="KW-0808">Transferase</keyword>
<dbReference type="Gene3D" id="3.40.50.150">
    <property type="entry name" value="Vaccinia Virus protein VP39"/>
    <property type="match status" value="2"/>
</dbReference>
<evidence type="ECO:0000313" key="6">
    <source>
        <dbReference type="EMBL" id="GFZ21293.1"/>
    </source>
</evidence>
<evidence type="ECO:0000256" key="5">
    <source>
        <dbReference type="ARBA" id="ARBA00022842"/>
    </source>
</evidence>
<keyword evidence="7" id="KW-1185">Reference proteome</keyword>
<dbReference type="Proteomes" id="UP000585474">
    <property type="component" value="Unassembled WGS sequence"/>
</dbReference>
<dbReference type="GO" id="GO:0046872">
    <property type="term" value="F:metal ion binding"/>
    <property type="evidence" value="ECO:0007669"/>
    <property type="project" value="UniProtKB-KW"/>
</dbReference>
<dbReference type="OrthoDB" id="1890922at2759"/>
<dbReference type="InterPro" id="IPR005299">
    <property type="entry name" value="MeTrfase_7"/>
</dbReference>
<reference evidence="6 7" key="1">
    <citation type="submission" date="2019-07" db="EMBL/GenBank/DDBJ databases">
        <title>De Novo Assembly of kiwifruit Actinidia rufa.</title>
        <authorList>
            <person name="Sugita-Konishi S."/>
            <person name="Sato K."/>
            <person name="Mori E."/>
            <person name="Abe Y."/>
            <person name="Kisaki G."/>
            <person name="Hamano K."/>
            <person name="Suezawa K."/>
            <person name="Otani M."/>
            <person name="Fukuda T."/>
            <person name="Manabe T."/>
            <person name="Gomi K."/>
            <person name="Tabuchi M."/>
            <person name="Akimitsu K."/>
            <person name="Kataoka I."/>
        </authorList>
    </citation>
    <scope>NUCLEOTIDE SEQUENCE [LARGE SCALE GENOMIC DNA]</scope>
    <source>
        <strain evidence="7">cv. Fuchu</strain>
    </source>
</reference>
<keyword evidence="5" id="KW-0460">Magnesium</keyword>
<keyword evidence="2 6" id="KW-0489">Methyltransferase</keyword>
<comment type="similarity">
    <text evidence="1">Belongs to the methyltransferase superfamily. Type-7 methyltransferase family.</text>
</comment>
<dbReference type="InterPro" id="IPR042086">
    <property type="entry name" value="MeTrfase_capping"/>
</dbReference>
<gene>
    <name evidence="6" type="ORF">Acr_29g0004550</name>
</gene>
<evidence type="ECO:0000256" key="1">
    <source>
        <dbReference type="ARBA" id="ARBA00007967"/>
    </source>
</evidence>
<dbReference type="PANTHER" id="PTHR31009">
    <property type="entry name" value="S-ADENOSYL-L-METHIONINE:CARBOXYL METHYLTRANSFERASE FAMILY PROTEIN"/>
    <property type="match status" value="1"/>
</dbReference>
<organism evidence="6 7">
    <name type="scientific">Actinidia rufa</name>
    <dbReference type="NCBI Taxonomy" id="165716"/>
    <lineage>
        <taxon>Eukaryota</taxon>
        <taxon>Viridiplantae</taxon>
        <taxon>Streptophyta</taxon>
        <taxon>Embryophyta</taxon>
        <taxon>Tracheophyta</taxon>
        <taxon>Spermatophyta</taxon>
        <taxon>Magnoliopsida</taxon>
        <taxon>eudicotyledons</taxon>
        <taxon>Gunneridae</taxon>
        <taxon>Pentapetalae</taxon>
        <taxon>asterids</taxon>
        <taxon>Ericales</taxon>
        <taxon>Actinidiaceae</taxon>
        <taxon>Actinidia</taxon>
    </lineage>
</organism>
<evidence type="ECO:0000256" key="2">
    <source>
        <dbReference type="ARBA" id="ARBA00022603"/>
    </source>
</evidence>
<evidence type="ECO:0000256" key="4">
    <source>
        <dbReference type="ARBA" id="ARBA00022723"/>
    </source>
</evidence>
<dbReference type="FunFam" id="3.40.50.150:FF:000103">
    <property type="entry name" value="SABATH methyltransferase 1"/>
    <property type="match status" value="1"/>
</dbReference>
<dbReference type="SUPFAM" id="SSF53335">
    <property type="entry name" value="S-adenosyl-L-methionine-dependent methyltransferases"/>
    <property type="match status" value="2"/>
</dbReference>
<dbReference type="GO" id="GO:0032259">
    <property type="term" value="P:methylation"/>
    <property type="evidence" value="ECO:0007669"/>
    <property type="project" value="UniProtKB-KW"/>
</dbReference>
<evidence type="ECO:0000256" key="3">
    <source>
        <dbReference type="ARBA" id="ARBA00022679"/>
    </source>
</evidence>
<sequence>MEAKAFPMNSGDGAYSYTKNSYYQREASYAVKEMLEEAIAEKFDVTSLSSSSNTIRIADLGCSVGPNTFITMQNLIESMERKCHSQDRTNMPEFHLFFNDHASNDFNTLFSSLPPGRHYFAAGVPGSFHGRLFPKSSLHFVHSSYALHWLSKVPEDLLDKSSPAWNKGRIHCKNASEQVANAYANQFAKDMEVFLDARADEIAVGGMMVVIMPAHPEGDRPSQSMARVALDFIEQSFVDMVKVGSISEAELDSFNLPLYSPSLSLKEMTQLVQSNGCFSIESMELTDPLSKIVCPLNIRALVMHLRAVLEGIFTKHFGSEIIDELFERTLDKFAEFSSLFESCCGQQDTQLFLRAASYAVKEMLEEAIAEKFDVTSLSSSSNTIRIADLGCSIGPNTFITMQNLIESMERKCHSQDRTNMPEFHLFFNDHASNDFNTLFSSLPPGRHYFAAGVPGSFHGRLFPKSSLHFAHSSYALHWLSKVPEDLLDKSSPAWNKGRIHCKNASEQVANAYANQFAKDMEVFLDARADEIAVGGMMVVIMPAHPEGDRPSQSMARVARDFIEQSFVDMVKVGSISEAELDSFNLPLYSPSLKEMTQLVQSNGCFSIESMELTDPLSKIVCPLNIRALVMHLRAALEGIFTKHFGSEIIDELFERTLDKFAEFSSRFESCCGQQDKQLFLVLKRK</sequence>
<dbReference type="EMBL" id="BJWL01000029">
    <property type="protein sequence ID" value="GFZ21293.1"/>
    <property type="molecule type" value="Genomic_DNA"/>
</dbReference>
<comment type="caution">
    <text evidence="6">The sequence shown here is derived from an EMBL/GenBank/DDBJ whole genome shotgun (WGS) entry which is preliminary data.</text>
</comment>
<accession>A0A7J0HDV6</accession>
<dbReference type="AlphaFoldDB" id="A0A7J0HDV6"/>
<evidence type="ECO:0000313" key="7">
    <source>
        <dbReference type="Proteomes" id="UP000585474"/>
    </source>
</evidence>
<proteinExistence type="inferred from homology"/>
<dbReference type="Gene3D" id="1.10.1200.270">
    <property type="entry name" value="Methyltransferase, alpha-helical capping domain"/>
    <property type="match status" value="2"/>
</dbReference>
<dbReference type="GO" id="GO:0008168">
    <property type="term" value="F:methyltransferase activity"/>
    <property type="evidence" value="ECO:0007669"/>
    <property type="project" value="UniProtKB-KW"/>
</dbReference>
<keyword evidence="4" id="KW-0479">Metal-binding</keyword>